<feature type="domain" description="Enolpyruvate transferase" evidence="8">
    <location>
        <begin position="12"/>
        <end position="435"/>
    </location>
</feature>
<dbReference type="PIRSF" id="PIRSF000505">
    <property type="entry name" value="EPSPS"/>
    <property type="match status" value="1"/>
</dbReference>
<dbReference type="InterPro" id="IPR001986">
    <property type="entry name" value="Enolpyruvate_Tfrase_dom"/>
</dbReference>
<evidence type="ECO:0000256" key="3">
    <source>
        <dbReference type="ARBA" id="ARBA00012450"/>
    </source>
</evidence>
<evidence type="ECO:0000256" key="4">
    <source>
        <dbReference type="ARBA" id="ARBA00022605"/>
    </source>
</evidence>
<dbReference type="PANTHER" id="PTHR21090:SF5">
    <property type="entry name" value="PENTAFUNCTIONAL AROM POLYPEPTIDE"/>
    <property type="match status" value="1"/>
</dbReference>
<organism evidence="9">
    <name type="scientific">marine metagenome</name>
    <dbReference type="NCBI Taxonomy" id="408172"/>
    <lineage>
        <taxon>unclassified sequences</taxon>
        <taxon>metagenomes</taxon>
        <taxon>ecological metagenomes</taxon>
    </lineage>
</organism>
<evidence type="ECO:0000256" key="2">
    <source>
        <dbReference type="ARBA" id="ARBA00009948"/>
    </source>
</evidence>
<dbReference type="Pfam" id="PF00275">
    <property type="entry name" value="EPSP_synthase"/>
    <property type="match status" value="1"/>
</dbReference>
<keyword evidence="6" id="KW-0057">Aromatic amino acid biosynthesis</keyword>
<dbReference type="GO" id="GO:0008652">
    <property type="term" value="P:amino acid biosynthetic process"/>
    <property type="evidence" value="ECO:0007669"/>
    <property type="project" value="UniProtKB-KW"/>
</dbReference>
<dbReference type="NCBIfam" id="TIGR01356">
    <property type="entry name" value="aroA"/>
    <property type="match status" value="1"/>
</dbReference>
<dbReference type="GO" id="GO:0003866">
    <property type="term" value="F:3-phosphoshikimate 1-carboxyvinyltransferase activity"/>
    <property type="evidence" value="ECO:0007669"/>
    <property type="project" value="UniProtKB-EC"/>
</dbReference>
<evidence type="ECO:0000313" key="9">
    <source>
        <dbReference type="EMBL" id="SVA62879.1"/>
    </source>
</evidence>
<evidence type="ECO:0000259" key="8">
    <source>
        <dbReference type="Pfam" id="PF00275"/>
    </source>
</evidence>
<keyword evidence="5" id="KW-0808">Transferase</keyword>
<dbReference type="Gene3D" id="3.65.10.10">
    <property type="entry name" value="Enolpyruvate transferase domain"/>
    <property type="match status" value="2"/>
</dbReference>
<comment type="pathway">
    <text evidence="1">Metabolic intermediate biosynthesis; chorismate biosynthesis; chorismate from D-erythrose 4-phosphate and phosphoenolpyruvate: step 6/7.</text>
</comment>
<evidence type="ECO:0000256" key="6">
    <source>
        <dbReference type="ARBA" id="ARBA00023141"/>
    </source>
</evidence>
<dbReference type="AlphaFoldDB" id="A0A381XDQ5"/>
<dbReference type="SUPFAM" id="SSF55205">
    <property type="entry name" value="EPT/RTPC-like"/>
    <property type="match status" value="1"/>
</dbReference>
<dbReference type="EC" id="2.5.1.19" evidence="3"/>
<dbReference type="GO" id="GO:0009423">
    <property type="term" value="P:chorismate biosynthetic process"/>
    <property type="evidence" value="ECO:0007669"/>
    <property type="project" value="UniProtKB-UniPathway"/>
</dbReference>
<keyword evidence="4" id="KW-0028">Amino-acid biosynthesis</keyword>
<comment type="similarity">
    <text evidence="2">Belongs to the EPSP synthase family.</text>
</comment>
<dbReference type="InterPro" id="IPR006264">
    <property type="entry name" value="EPSP_synthase"/>
</dbReference>
<dbReference type="EMBL" id="UINC01014808">
    <property type="protein sequence ID" value="SVA62879.1"/>
    <property type="molecule type" value="Genomic_DNA"/>
</dbReference>
<evidence type="ECO:0000256" key="7">
    <source>
        <dbReference type="ARBA" id="ARBA00044633"/>
    </source>
</evidence>
<protein>
    <recommendedName>
        <fullName evidence="3">3-phosphoshikimate 1-carboxyvinyltransferase</fullName>
        <ecNumber evidence="3">2.5.1.19</ecNumber>
    </recommendedName>
</protein>
<reference evidence="9" key="1">
    <citation type="submission" date="2018-05" db="EMBL/GenBank/DDBJ databases">
        <authorList>
            <person name="Lanie J.A."/>
            <person name="Ng W.-L."/>
            <person name="Kazmierczak K.M."/>
            <person name="Andrzejewski T.M."/>
            <person name="Davidsen T.M."/>
            <person name="Wayne K.J."/>
            <person name="Tettelin H."/>
            <person name="Glass J.I."/>
            <person name="Rusch D."/>
            <person name="Podicherti R."/>
            <person name="Tsui H.-C.T."/>
            <person name="Winkler M.E."/>
        </authorList>
    </citation>
    <scope>NUCLEOTIDE SEQUENCE</scope>
</reference>
<proteinExistence type="inferred from homology"/>
<evidence type="ECO:0000256" key="5">
    <source>
        <dbReference type="ARBA" id="ARBA00022679"/>
    </source>
</evidence>
<gene>
    <name evidence="9" type="ORF">METZ01_LOCUS115733</name>
</gene>
<name>A0A381XDQ5_9ZZZZ</name>
<dbReference type="InterPro" id="IPR036968">
    <property type="entry name" value="Enolpyruvate_Tfrase_sf"/>
</dbReference>
<dbReference type="PANTHER" id="PTHR21090">
    <property type="entry name" value="AROM/DEHYDROQUINATE SYNTHASE"/>
    <property type="match status" value="1"/>
</dbReference>
<comment type="catalytic activity">
    <reaction evidence="7">
        <text>3-phosphoshikimate + phosphoenolpyruvate = 5-O-(1-carboxyvinyl)-3-phosphoshikimate + phosphate</text>
        <dbReference type="Rhea" id="RHEA:21256"/>
        <dbReference type="ChEBI" id="CHEBI:43474"/>
        <dbReference type="ChEBI" id="CHEBI:57701"/>
        <dbReference type="ChEBI" id="CHEBI:58702"/>
        <dbReference type="ChEBI" id="CHEBI:145989"/>
        <dbReference type="EC" id="2.5.1.19"/>
    </reaction>
    <physiologicalReaction direction="left-to-right" evidence="7">
        <dbReference type="Rhea" id="RHEA:21257"/>
    </physiologicalReaction>
</comment>
<dbReference type="UniPathway" id="UPA00053">
    <property type="reaction ID" value="UER00089"/>
</dbReference>
<dbReference type="GO" id="GO:0009073">
    <property type="term" value="P:aromatic amino acid family biosynthetic process"/>
    <property type="evidence" value="ECO:0007669"/>
    <property type="project" value="UniProtKB-KW"/>
</dbReference>
<sequence length="447" mass="50538">MSKPILINKTLKNFNKKINVEGDKSLSIRFALLASQAIGKSRAFNLLKSEDVLSTLNCLKKLGVKIEWNKKHKFCEIHGNGLNSFVYKDNLILNGNNSGTCVRLLTSLLINSPKKIKIIGDKSLSKRDMKRIIDPLKEFGATFYPRNKNTLPIYIKGSTYLTPINYLELKGSSQCKSSVMLAALLTPGETYIKCKPSRNHTELLFKYLKIPIKIKKIKNFDIIKIKGKQNFKSFNYNIPSDISSSAFFIVLTLLSKDSKLILKKVGVNKSRTGVINILNKMGAKIVLKNKKNYKGEKIADIHVKSSKSLKSINCPNKFNSSAIDEFLIIFLAAAKAKGISYFRNLEELNKKESKRLNWGSKILNIIGVKNKLTRNHGIKIWGQPNLKLNKNYEIKNYLKDHRVMAMSTIAALTLGGKWKIHNPESIKTSFPSFFKIIQKDLGGKINR</sequence>
<accession>A0A381XDQ5</accession>
<evidence type="ECO:0000256" key="1">
    <source>
        <dbReference type="ARBA" id="ARBA00004811"/>
    </source>
</evidence>
<dbReference type="InterPro" id="IPR013792">
    <property type="entry name" value="RNA3'P_cycl/enolpyr_Trfase_a/b"/>
</dbReference>